<sequence length="265" mass="29324">EIKTGVVAILIYCTMGVYLAAALAMFLRARKLGTAIYLAGFAVAAVAFGVRWNEVEHVPLQNLFEVFLCLGMLICPLSLFCKRFMRVGGMAADCLIGVIVLFPAGFVFNAEPQKLPPALQSWLFAPHVAAYMAAYMIMAKAAVQAVGQLRQDRLGGPEAEGLVGYEAGAYKMVRLGFPLLTLGLILGAWWGKLAWGDYWNWDPKELWSLVSWLVYAAYLHFRYIYGRRRPKANSLFVLGGMAAIIITLLWVNLSRIFSGLHSYAS</sequence>
<protein>
    <recommendedName>
        <fullName evidence="7">Cytochrome c assembly protein domain-containing protein</fullName>
    </recommendedName>
</protein>
<proteinExistence type="predicted"/>
<dbReference type="InterPro" id="IPR045062">
    <property type="entry name" value="Cyt_c_biogenesis_CcsA/CcmC"/>
</dbReference>
<dbReference type="GO" id="GO:0020037">
    <property type="term" value="F:heme binding"/>
    <property type="evidence" value="ECO:0007669"/>
    <property type="project" value="InterPro"/>
</dbReference>
<gene>
    <name evidence="8" type="ORF">LCGC14_2553720</name>
</gene>
<evidence type="ECO:0000256" key="6">
    <source>
        <dbReference type="SAM" id="Phobius"/>
    </source>
</evidence>
<accession>A0A0F9BA13</accession>
<dbReference type="PANTHER" id="PTHR30071:SF1">
    <property type="entry name" value="CYTOCHROME B_B6 PROTEIN-RELATED"/>
    <property type="match status" value="1"/>
</dbReference>
<keyword evidence="4 6" id="KW-1133">Transmembrane helix</keyword>
<keyword evidence="5 6" id="KW-0472">Membrane</keyword>
<dbReference type="EMBL" id="LAZR01041975">
    <property type="protein sequence ID" value="KKL10647.1"/>
    <property type="molecule type" value="Genomic_DNA"/>
</dbReference>
<name>A0A0F9BA13_9ZZZZ</name>
<keyword evidence="2 6" id="KW-0812">Transmembrane</keyword>
<dbReference type="GO" id="GO:0005886">
    <property type="term" value="C:plasma membrane"/>
    <property type="evidence" value="ECO:0007669"/>
    <property type="project" value="TreeGrafter"/>
</dbReference>
<evidence type="ECO:0000256" key="2">
    <source>
        <dbReference type="ARBA" id="ARBA00022692"/>
    </source>
</evidence>
<feature type="non-terminal residue" evidence="8">
    <location>
        <position position="1"/>
    </location>
</feature>
<feature type="transmembrane region" description="Helical" evidence="6">
    <location>
        <begin position="6"/>
        <end position="27"/>
    </location>
</feature>
<keyword evidence="3" id="KW-0201">Cytochrome c-type biogenesis</keyword>
<evidence type="ECO:0000256" key="3">
    <source>
        <dbReference type="ARBA" id="ARBA00022748"/>
    </source>
</evidence>
<feature type="transmembrane region" description="Helical" evidence="6">
    <location>
        <begin position="175"/>
        <end position="194"/>
    </location>
</feature>
<feature type="transmembrane region" description="Helical" evidence="6">
    <location>
        <begin position="87"/>
        <end position="110"/>
    </location>
</feature>
<evidence type="ECO:0000256" key="5">
    <source>
        <dbReference type="ARBA" id="ARBA00023136"/>
    </source>
</evidence>
<evidence type="ECO:0000313" key="8">
    <source>
        <dbReference type="EMBL" id="KKL10647.1"/>
    </source>
</evidence>
<feature type="domain" description="Cytochrome c assembly protein" evidence="7">
    <location>
        <begin position="66"/>
        <end position="254"/>
    </location>
</feature>
<evidence type="ECO:0000259" key="7">
    <source>
        <dbReference type="Pfam" id="PF01578"/>
    </source>
</evidence>
<comment type="caution">
    <text evidence="8">The sequence shown here is derived from an EMBL/GenBank/DDBJ whole genome shotgun (WGS) entry which is preliminary data.</text>
</comment>
<evidence type="ECO:0000256" key="1">
    <source>
        <dbReference type="ARBA" id="ARBA00004141"/>
    </source>
</evidence>
<feature type="transmembrane region" description="Helical" evidence="6">
    <location>
        <begin position="58"/>
        <end position="80"/>
    </location>
</feature>
<dbReference type="InterPro" id="IPR002541">
    <property type="entry name" value="Cyt_c_assembly"/>
</dbReference>
<dbReference type="PANTHER" id="PTHR30071">
    <property type="entry name" value="HEME EXPORTER PROTEIN C"/>
    <property type="match status" value="1"/>
</dbReference>
<comment type="subcellular location">
    <subcellularLocation>
        <location evidence="1">Membrane</location>
        <topology evidence="1">Multi-pass membrane protein</topology>
    </subcellularLocation>
</comment>
<feature type="transmembrane region" description="Helical" evidence="6">
    <location>
        <begin position="232"/>
        <end position="253"/>
    </location>
</feature>
<feature type="transmembrane region" description="Helical" evidence="6">
    <location>
        <begin position="34"/>
        <end position="52"/>
    </location>
</feature>
<dbReference type="Pfam" id="PF01578">
    <property type="entry name" value="Cytochrom_C_asm"/>
    <property type="match status" value="1"/>
</dbReference>
<dbReference type="GO" id="GO:0017004">
    <property type="term" value="P:cytochrome complex assembly"/>
    <property type="evidence" value="ECO:0007669"/>
    <property type="project" value="UniProtKB-KW"/>
</dbReference>
<feature type="transmembrane region" description="Helical" evidence="6">
    <location>
        <begin position="206"/>
        <end position="225"/>
    </location>
</feature>
<reference evidence="8" key="1">
    <citation type="journal article" date="2015" name="Nature">
        <title>Complex archaea that bridge the gap between prokaryotes and eukaryotes.</title>
        <authorList>
            <person name="Spang A."/>
            <person name="Saw J.H."/>
            <person name="Jorgensen S.L."/>
            <person name="Zaremba-Niedzwiedzka K."/>
            <person name="Martijn J."/>
            <person name="Lind A.E."/>
            <person name="van Eijk R."/>
            <person name="Schleper C."/>
            <person name="Guy L."/>
            <person name="Ettema T.J."/>
        </authorList>
    </citation>
    <scope>NUCLEOTIDE SEQUENCE</scope>
</reference>
<organism evidence="8">
    <name type="scientific">marine sediment metagenome</name>
    <dbReference type="NCBI Taxonomy" id="412755"/>
    <lineage>
        <taxon>unclassified sequences</taxon>
        <taxon>metagenomes</taxon>
        <taxon>ecological metagenomes</taxon>
    </lineage>
</organism>
<evidence type="ECO:0000256" key="4">
    <source>
        <dbReference type="ARBA" id="ARBA00022989"/>
    </source>
</evidence>
<dbReference type="AlphaFoldDB" id="A0A0F9BA13"/>
<feature type="transmembrane region" description="Helical" evidence="6">
    <location>
        <begin position="122"/>
        <end position="143"/>
    </location>
</feature>